<keyword evidence="2 5" id="KW-0812">Transmembrane</keyword>
<name>A0ABW8PT38_9GAMM</name>
<dbReference type="PROSITE" id="PS50928">
    <property type="entry name" value="ABC_TM1"/>
    <property type="match status" value="2"/>
</dbReference>
<dbReference type="PANTHER" id="PTHR43496:SF1">
    <property type="entry name" value="POLYGALACTURONAN_RHAMNOGALACTURONAN TRANSPORT SYSTEM PERMEASE PROTEIN YTEP"/>
    <property type="match status" value="1"/>
</dbReference>
<dbReference type="SUPFAM" id="SSF161098">
    <property type="entry name" value="MetI-like"/>
    <property type="match status" value="2"/>
</dbReference>
<organism evidence="7 8">
    <name type="scientific">Marinospirillum alkalitolerans</name>
    <dbReference type="NCBI Taxonomy" id="3123374"/>
    <lineage>
        <taxon>Bacteria</taxon>
        <taxon>Pseudomonadati</taxon>
        <taxon>Pseudomonadota</taxon>
        <taxon>Gammaproteobacteria</taxon>
        <taxon>Oceanospirillales</taxon>
        <taxon>Oceanospirillaceae</taxon>
        <taxon>Marinospirillum</taxon>
    </lineage>
</organism>
<feature type="transmembrane region" description="Helical" evidence="5">
    <location>
        <begin position="256"/>
        <end position="276"/>
    </location>
</feature>
<protein>
    <submittedName>
        <fullName evidence="7">2-aminoethylphosphonate ABC transporter permease subunit</fullName>
    </submittedName>
</protein>
<feature type="transmembrane region" description="Helical" evidence="5">
    <location>
        <begin position="532"/>
        <end position="553"/>
    </location>
</feature>
<evidence type="ECO:0000256" key="5">
    <source>
        <dbReference type="RuleBase" id="RU363032"/>
    </source>
</evidence>
<dbReference type="Proteomes" id="UP001621714">
    <property type="component" value="Unassembled WGS sequence"/>
</dbReference>
<keyword evidence="5" id="KW-0813">Transport</keyword>
<dbReference type="PANTHER" id="PTHR43496">
    <property type="entry name" value="PROTEIN LPLB"/>
    <property type="match status" value="1"/>
</dbReference>
<feature type="domain" description="ABC transmembrane type-1" evidence="6">
    <location>
        <begin position="358"/>
        <end position="553"/>
    </location>
</feature>
<feature type="transmembrane region" description="Helical" evidence="5">
    <location>
        <begin position="395"/>
        <end position="416"/>
    </location>
</feature>
<comment type="subcellular location">
    <subcellularLocation>
        <location evidence="1 5">Cell membrane</location>
        <topology evidence="1 5">Multi-pass membrane protein</topology>
    </subcellularLocation>
</comment>
<dbReference type="InterPro" id="IPR017664">
    <property type="entry name" value="AminoethylPonate_ABC_perm-1"/>
</dbReference>
<feature type="transmembrane region" description="Helical" evidence="5">
    <location>
        <begin position="489"/>
        <end position="512"/>
    </location>
</feature>
<evidence type="ECO:0000259" key="6">
    <source>
        <dbReference type="PROSITE" id="PS50928"/>
    </source>
</evidence>
<keyword evidence="4 5" id="KW-0472">Membrane</keyword>
<comment type="caution">
    <text evidence="7">The sequence shown here is derived from an EMBL/GenBank/DDBJ whole genome shotgun (WGS) entry which is preliminary data.</text>
</comment>
<feature type="transmembrane region" description="Helical" evidence="5">
    <location>
        <begin position="80"/>
        <end position="106"/>
    </location>
</feature>
<dbReference type="Gene3D" id="1.10.3720.10">
    <property type="entry name" value="MetI-like"/>
    <property type="match status" value="2"/>
</dbReference>
<gene>
    <name evidence="7" type="ORF">V6U78_00170</name>
</gene>
<feature type="transmembrane region" description="Helical" evidence="5">
    <location>
        <begin position="118"/>
        <end position="140"/>
    </location>
</feature>
<evidence type="ECO:0000256" key="2">
    <source>
        <dbReference type="ARBA" id="ARBA00022692"/>
    </source>
</evidence>
<evidence type="ECO:0000256" key="1">
    <source>
        <dbReference type="ARBA" id="ARBA00004651"/>
    </source>
</evidence>
<keyword evidence="3 5" id="KW-1133">Transmembrane helix</keyword>
<dbReference type="InterPro" id="IPR035906">
    <property type="entry name" value="MetI-like_sf"/>
</dbReference>
<dbReference type="RefSeq" id="WP_405335780.1">
    <property type="nucleotide sequence ID" value="NZ_JBANFI010000001.1"/>
</dbReference>
<dbReference type="CDD" id="cd06261">
    <property type="entry name" value="TM_PBP2"/>
    <property type="match status" value="2"/>
</dbReference>
<feature type="transmembrane region" description="Helical" evidence="5">
    <location>
        <begin position="364"/>
        <end position="383"/>
    </location>
</feature>
<proteinExistence type="inferred from homology"/>
<comment type="similarity">
    <text evidence="5">Belongs to the binding-protein-dependent transport system permease family.</text>
</comment>
<evidence type="ECO:0000313" key="7">
    <source>
        <dbReference type="EMBL" id="MFK7159449.1"/>
    </source>
</evidence>
<dbReference type="NCBIfam" id="TIGR03262">
    <property type="entry name" value="PhnU2"/>
    <property type="match status" value="1"/>
</dbReference>
<feature type="transmembrane region" description="Helical" evidence="5">
    <location>
        <begin position="428"/>
        <end position="448"/>
    </location>
</feature>
<sequence length="570" mass="62924">MSRQSLSSPSAMLGTMRLTWFSEKSLSLMLLLLALLLLLVGLALPLMTMLSKSVQDASGQWIGLANFIDYFTTPALSRSIFQSFFVAMTTTLIVVSCAFLCAYGITRTRMLGKKLFRVLALLPILAPSLLPAISLVYLFGNQGYMKGLLGDQSIYGPIGIIMGMCFWIFPHALMILTTAMANSDARLYEAARALKTPSWRTFLTLTLPGVRYGLISCAFVVFTLAITDFGVPAVIGGHYNVLATDIYRQVVGQQNFQMGAVVSVVLLIPAVLAFIADRWVQKKQQASLTSRAVPYQPESRPWIDGFFTVFCFAMVGIILLVIGTAIYASLIQFWPYNLSWTLQHYQFSGLAGGGWEAWSNSLKMAFSVALIGTLFIFTTAWMIEKTRDFAPLRQSLHLMAMLPMAVPGMVLGLAYIFFFNHPLNPLNILYGTLALLVLNTLVHFYTVCHITSITALKQLDREFESVGASLKVPFWKTYRRVTLPVSLPAVLDISVYLFVNAMTTVSAVIFLYGPETRMASVAVLHLDEAGYFAQAAAMAVLILLTSLVVKLLHALGSHLLLSRGQAWRQA</sequence>
<dbReference type="EMBL" id="JBANFI010000001">
    <property type="protein sequence ID" value="MFK7159449.1"/>
    <property type="molecule type" value="Genomic_DNA"/>
</dbReference>
<feature type="domain" description="ABC transmembrane type-1" evidence="6">
    <location>
        <begin position="80"/>
        <end position="277"/>
    </location>
</feature>
<evidence type="ECO:0000256" key="3">
    <source>
        <dbReference type="ARBA" id="ARBA00022989"/>
    </source>
</evidence>
<dbReference type="InterPro" id="IPR000515">
    <property type="entry name" value="MetI-like"/>
</dbReference>
<feature type="transmembrane region" description="Helical" evidence="5">
    <location>
        <begin position="202"/>
        <end position="226"/>
    </location>
</feature>
<evidence type="ECO:0000256" key="4">
    <source>
        <dbReference type="ARBA" id="ARBA00023136"/>
    </source>
</evidence>
<evidence type="ECO:0000313" key="8">
    <source>
        <dbReference type="Proteomes" id="UP001621714"/>
    </source>
</evidence>
<dbReference type="Pfam" id="PF00528">
    <property type="entry name" value="BPD_transp_1"/>
    <property type="match status" value="2"/>
</dbReference>
<feature type="transmembrane region" description="Helical" evidence="5">
    <location>
        <begin position="306"/>
        <end position="330"/>
    </location>
</feature>
<keyword evidence="8" id="KW-1185">Reference proteome</keyword>
<accession>A0ABW8PT38</accession>
<reference evidence="7 8" key="1">
    <citation type="submission" date="2024-02" db="EMBL/GenBank/DDBJ databases">
        <title>Marinospirillum sp. MEB 164 isolated from Lonar lake sediment.</title>
        <authorList>
            <person name="Joshi A."/>
            <person name="Thite S."/>
        </authorList>
    </citation>
    <scope>NUCLEOTIDE SEQUENCE [LARGE SCALE GENOMIC DNA]</scope>
    <source>
        <strain evidence="7 8">MEB164</strain>
    </source>
</reference>
<feature type="transmembrane region" description="Helical" evidence="5">
    <location>
        <begin position="160"/>
        <end position="181"/>
    </location>
</feature>